<evidence type="ECO:0008006" key="3">
    <source>
        <dbReference type="Google" id="ProtNLM"/>
    </source>
</evidence>
<accession>A0A225WUT2</accession>
<dbReference type="Proteomes" id="UP000198211">
    <property type="component" value="Unassembled WGS sequence"/>
</dbReference>
<comment type="caution">
    <text evidence="1">The sequence shown here is derived from an EMBL/GenBank/DDBJ whole genome shotgun (WGS) entry which is preliminary data.</text>
</comment>
<evidence type="ECO:0000313" key="1">
    <source>
        <dbReference type="EMBL" id="OWZ20827.1"/>
    </source>
</evidence>
<dbReference type="EMBL" id="NBNE01000286">
    <property type="protein sequence ID" value="OWZ20827.1"/>
    <property type="molecule type" value="Genomic_DNA"/>
</dbReference>
<keyword evidence="2" id="KW-1185">Reference proteome</keyword>
<organism evidence="1 2">
    <name type="scientific">Phytophthora megakarya</name>
    <dbReference type="NCBI Taxonomy" id="4795"/>
    <lineage>
        <taxon>Eukaryota</taxon>
        <taxon>Sar</taxon>
        <taxon>Stramenopiles</taxon>
        <taxon>Oomycota</taxon>
        <taxon>Peronosporomycetes</taxon>
        <taxon>Peronosporales</taxon>
        <taxon>Peronosporaceae</taxon>
        <taxon>Phytophthora</taxon>
    </lineage>
</organism>
<gene>
    <name evidence="1" type="ORF">PHMEG_0004716</name>
</gene>
<reference evidence="2" key="1">
    <citation type="submission" date="2017-03" db="EMBL/GenBank/DDBJ databases">
        <title>Phytopthora megakarya and P. palmivora, two closely related causual agents of cacao black pod achieved similar genome size and gene model numbers by different mechanisms.</title>
        <authorList>
            <person name="Ali S."/>
            <person name="Shao J."/>
            <person name="Larry D.J."/>
            <person name="Kronmiller B."/>
            <person name="Shen D."/>
            <person name="Strem M.D."/>
            <person name="Melnick R.L."/>
            <person name="Guiltinan M.J."/>
            <person name="Tyler B.M."/>
            <person name="Meinhardt L.W."/>
            <person name="Bailey B.A."/>
        </authorList>
    </citation>
    <scope>NUCLEOTIDE SEQUENCE [LARGE SCALE GENOMIC DNA]</scope>
    <source>
        <strain evidence="2">zdho120</strain>
    </source>
</reference>
<sequence>MEGLAADEVLTAIVGLLAEQQSMMKKLTERSEREKCVEGISMPHYAGNLEESLEIFLDQD</sequence>
<dbReference type="AlphaFoldDB" id="A0A225WUT2"/>
<evidence type="ECO:0000313" key="2">
    <source>
        <dbReference type="Proteomes" id="UP000198211"/>
    </source>
</evidence>
<protein>
    <recommendedName>
        <fullName evidence="3">Reverse transcriptase</fullName>
    </recommendedName>
</protein>
<proteinExistence type="predicted"/>
<name>A0A225WUT2_9STRA</name>